<dbReference type="Gene3D" id="2.40.50.120">
    <property type="match status" value="1"/>
</dbReference>
<dbReference type="RefSeq" id="WP_139230315.1">
    <property type="nucleotide sequence ID" value="NZ_FPAS01000002.1"/>
</dbReference>
<sequence length="180" mass="20862">MRKHLFTILLLMITYWSLACSCDGRSKVSVAYNSADLVVLATVVDSQIIHIWSDTLFARSLYNDSQKSMTYREFKERHFSIRMIDYSVEVDTLFKQDTIHQASKLIIRTGLGGGDCGVEFEIGESYLIYAYSESSVVYTEEKLGRSEEELQGIYNTNDCTRTHLRRFRKEDIDEILKIKK</sequence>
<evidence type="ECO:0000313" key="2">
    <source>
        <dbReference type="EMBL" id="SFT68196.1"/>
    </source>
</evidence>
<dbReference type="EMBL" id="FPAS01000002">
    <property type="protein sequence ID" value="SFT68196.1"/>
    <property type="molecule type" value="Genomic_DNA"/>
</dbReference>
<proteinExistence type="predicted"/>
<keyword evidence="1" id="KW-0732">Signal</keyword>
<keyword evidence="3" id="KW-1185">Reference proteome</keyword>
<dbReference type="AlphaFoldDB" id="A0A1I6ZZT9"/>
<dbReference type="SUPFAM" id="SSF50242">
    <property type="entry name" value="TIMP-like"/>
    <property type="match status" value="1"/>
</dbReference>
<organism evidence="2 3">
    <name type="scientific">Lishizhenia tianjinensis</name>
    <dbReference type="NCBI Taxonomy" id="477690"/>
    <lineage>
        <taxon>Bacteria</taxon>
        <taxon>Pseudomonadati</taxon>
        <taxon>Bacteroidota</taxon>
        <taxon>Flavobacteriia</taxon>
        <taxon>Flavobacteriales</taxon>
        <taxon>Crocinitomicaceae</taxon>
        <taxon>Lishizhenia</taxon>
    </lineage>
</organism>
<gene>
    <name evidence="2" type="ORF">SAMN05216474_1769</name>
</gene>
<feature type="chain" id="PRO_5014725167" description="Lipoprotein" evidence="1">
    <location>
        <begin position="20"/>
        <end position="180"/>
    </location>
</feature>
<evidence type="ECO:0000256" key="1">
    <source>
        <dbReference type="SAM" id="SignalP"/>
    </source>
</evidence>
<dbReference type="STRING" id="477690.SAMN05216474_1769"/>
<dbReference type="Proteomes" id="UP000236454">
    <property type="component" value="Unassembled WGS sequence"/>
</dbReference>
<dbReference type="InterPro" id="IPR008993">
    <property type="entry name" value="TIMP-like_OB-fold"/>
</dbReference>
<feature type="signal peptide" evidence="1">
    <location>
        <begin position="1"/>
        <end position="19"/>
    </location>
</feature>
<reference evidence="2 3" key="1">
    <citation type="submission" date="2016-10" db="EMBL/GenBank/DDBJ databases">
        <authorList>
            <person name="de Groot N.N."/>
        </authorList>
    </citation>
    <scope>NUCLEOTIDE SEQUENCE [LARGE SCALE GENOMIC DNA]</scope>
    <source>
        <strain evidence="2 3">CGMCC 1.7005</strain>
    </source>
</reference>
<protein>
    <recommendedName>
        <fullName evidence="4">Lipoprotein</fullName>
    </recommendedName>
</protein>
<dbReference type="PROSITE" id="PS51257">
    <property type="entry name" value="PROKAR_LIPOPROTEIN"/>
    <property type="match status" value="1"/>
</dbReference>
<evidence type="ECO:0008006" key="4">
    <source>
        <dbReference type="Google" id="ProtNLM"/>
    </source>
</evidence>
<dbReference type="OrthoDB" id="1260598at2"/>
<name>A0A1I6ZZT9_9FLAO</name>
<evidence type="ECO:0000313" key="3">
    <source>
        <dbReference type="Proteomes" id="UP000236454"/>
    </source>
</evidence>
<accession>A0A1I6ZZT9</accession>